<protein>
    <submittedName>
        <fullName evidence="2">Uncharacterized protein</fullName>
    </submittedName>
</protein>
<sequence length="650" mass="72909">MRAGTGDSDSDAVSELLLNGSALLSSPHKSPPTNTKAVLTVFPLVWTYLQAWIATPTADPGLGGQTLRIPLAPVTRRHLLRSRMELVLLSTSVMVLRSFWFDRYQAPKSNLWEDVQEGDDPMRLNRQPEKAFYQLRAGLSEPSPSYPHSTPTHPMPTSPRRLSQPLRGARTNLHPRLPKSGARRPPLRTYFDRRWNSFFPRDVLLEIFQYLRETSALRQAALWSEDELGEMRVGPPVAEVAHVCRFWRQVALSSPSLWDGIPIALESGRILSLANPGQIEFYRDMSSQAPLRLAIGTRSQLSGRGVHIQETPFPYPINILCDIAPRITELTISFDYRSMLLADLVDLSLSFDKLERLTLIGAAQSPYLLERAGFWKSPCMKSVAAAISESSFSFRLFGEIPWAGLREVLIGDEWDCALSSAQVHTFLARAANITKFQCRLRDAKVVGEDTEKRLSLPTLYHHDLRELTLTFHDYYASPALLSSLVCPNLERFSFKMDWSANFNPSSVPRWLCTASHSRLTRFECLASVDLDALIESVVSMPLLQVLKCHGPVASSYLSLAACPLKSVIDDRLLHALSGCLSGSDTSGPHCVQLRELWIKNAYFSNQGIGTFLEGRLSGKEPRVMLEKHALTAKYKEMYHSFNGSRLKISL</sequence>
<reference evidence="2 3" key="1">
    <citation type="journal article" date="2019" name="Nat. Ecol. Evol.">
        <title>Megaphylogeny resolves global patterns of mushroom evolution.</title>
        <authorList>
            <person name="Varga T."/>
            <person name="Krizsan K."/>
            <person name="Foldi C."/>
            <person name="Dima B."/>
            <person name="Sanchez-Garcia M."/>
            <person name="Sanchez-Ramirez S."/>
            <person name="Szollosi G.J."/>
            <person name="Szarkandi J.G."/>
            <person name="Papp V."/>
            <person name="Albert L."/>
            <person name="Andreopoulos W."/>
            <person name="Angelini C."/>
            <person name="Antonin V."/>
            <person name="Barry K.W."/>
            <person name="Bougher N.L."/>
            <person name="Buchanan P."/>
            <person name="Buyck B."/>
            <person name="Bense V."/>
            <person name="Catcheside P."/>
            <person name="Chovatia M."/>
            <person name="Cooper J."/>
            <person name="Damon W."/>
            <person name="Desjardin D."/>
            <person name="Finy P."/>
            <person name="Geml J."/>
            <person name="Haridas S."/>
            <person name="Hughes K."/>
            <person name="Justo A."/>
            <person name="Karasinski D."/>
            <person name="Kautmanova I."/>
            <person name="Kiss B."/>
            <person name="Kocsube S."/>
            <person name="Kotiranta H."/>
            <person name="LaButti K.M."/>
            <person name="Lechner B.E."/>
            <person name="Liimatainen K."/>
            <person name="Lipzen A."/>
            <person name="Lukacs Z."/>
            <person name="Mihaltcheva S."/>
            <person name="Morgado L.N."/>
            <person name="Niskanen T."/>
            <person name="Noordeloos M.E."/>
            <person name="Ohm R.A."/>
            <person name="Ortiz-Santana B."/>
            <person name="Ovrebo C."/>
            <person name="Racz N."/>
            <person name="Riley R."/>
            <person name="Savchenko A."/>
            <person name="Shiryaev A."/>
            <person name="Soop K."/>
            <person name="Spirin V."/>
            <person name="Szebenyi C."/>
            <person name="Tomsovsky M."/>
            <person name="Tulloss R.E."/>
            <person name="Uehling J."/>
            <person name="Grigoriev I.V."/>
            <person name="Vagvolgyi C."/>
            <person name="Papp T."/>
            <person name="Martin F.M."/>
            <person name="Miettinen O."/>
            <person name="Hibbett D.S."/>
            <person name="Nagy L.G."/>
        </authorList>
    </citation>
    <scope>NUCLEOTIDE SEQUENCE [LARGE SCALE GENOMIC DNA]</scope>
    <source>
        <strain evidence="2 3">FP101781</strain>
    </source>
</reference>
<dbReference type="Gene3D" id="1.20.1280.50">
    <property type="match status" value="1"/>
</dbReference>
<evidence type="ECO:0000313" key="2">
    <source>
        <dbReference type="EMBL" id="TEB19118.1"/>
    </source>
</evidence>
<accession>A0A4Y7SBV6</accession>
<feature type="compositionally biased region" description="Low complexity" evidence="1">
    <location>
        <begin position="142"/>
        <end position="152"/>
    </location>
</feature>
<dbReference type="EMBL" id="QPFP01000207">
    <property type="protein sequence ID" value="TEB19118.1"/>
    <property type="molecule type" value="Genomic_DNA"/>
</dbReference>
<keyword evidence="3" id="KW-1185">Reference proteome</keyword>
<comment type="caution">
    <text evidence="2">The sequence shown here is derived from an EMBL/GenBank/DDBJ whole genome shotgun (WGS) entry which is preliminary data.</text>
</comment>
<evidence type="ECO:0000313" key="3">
    <source>
        <dbReference type="Proteomes" id="UP000298030"/>
    </source>
</evidence>
<gene>
    <name evidence="2" type="ORF">FA13DRAFT_1719138</name>
</gene>
<name>A0A4Y7SBV6_COPMI</name>
<feature type="region of interest" description="Disordered" evidence="1">
    <location>
        <begin position="142"/>
        <end position="179"/>
    </location>
</feature>
<dbReference type="AlphaFoldDB" id="A0A4Y7SBV6"/>
<proteinExistence type="predicted"/>
<evidence type="ECO:0000256" key="1">
    <source>
        <dbReference type="SAM" id="MobiDB-lite"/>
    </source>
</evidence>
<organism evidence="2 3">
    <name type="scientific">Coprinellus micaceus</name>
    <name type="common">Glistening ink-cap mushroom</name>
    <name type="synonym">Coprinus micaceus</name>
    <dbReference type="NCBI Taxonomy" id="71717"/>
    <lineage>
        <taxon>Eukaryota</taxon>
        <taxon>Fungi</taxon>
        <taxon>Dikarya</taxon>
        <taxon>Basidiomycota</taxon>
        <taxon>Agaricomycotina</taxon>
        <taxon>Agaricomycetes</taxon>
        <taxon>Agaricomycetidae</taxon>
        <taxon>Agaricales</taxon>
        <taxon>Agaricineae</taxon>
        <taxon>Psathyrellaceae</taxon>
        <taxon>Coprinellus</taxon>
    </lineage>
</organism>
<dbReference type="Proteomes" id="UP000298030">
    <property type="component" value="Unassembled WGS sequence"/>
</dbReference>